<keyword evidence="4 7" id="KW-0547">Nucleotide-binding</keyword>
<sequence>MTGRGVPAPLVAANTQWKMVPQTISRDKSLKSLDEAELNSMLNDPVGQKHIGNYAKKILTSESFYCWIEILEFRDAPSSGYQRSVAKHIYKKYVRKGASMALGGLTREIVAEFDQKLAVIDSAPNVINQDFFASIQKLCFDDMCRNTYHRFKSSPEFDLYKLELKDTYNKVTVDDFDYLELLGSGGFGRVVHARKKSTGKHYAMKIQLKNGLLHEHQDQLDQITSEKDILQICNHPYILDMHYSFQTSAHAIIVTELVRGGDLNELMKTSKKGYLPEGRVRLYAAEIALALNHLHELGLIYRDLKPCNVLLGEDGHLVLADMGLATGLEEIRAKKKEKEKAAERALQVLNDAKRQQGKGDDDDDVPVPVVVPTPHSEAEAQKRQDEENATPSTNSQLQNIPKSFARPPDAKYTRRKTTVGTKGYMAPELISGKLLRREERPGYNYTIDYWSLGVTVYELVCGYQPFNLYNVLGDGFLAEIAQEVEVAKLSPRSQYRAELERMAAGVDYPEYVSEEVRDFINKLLDVNASSRMGCTTRGFLDIMEHPYFKDLDWERLMVKHVQPEFTPTVKPLTDRKTYSNFWNMMAHFDARDKHFIRHDWYQDPPPEKQKAFEHWDYISPHTLKAELGIATEMDESNRPYKILQLTGETAG</sequence>
<dbReference type="SMART" id="SM00220">
    <property type="entry name" value="S_TKc"/>
    <property type="match status" value="1"/>
</dbReference>
<keyword evidence="3" id="KW-0808">Transferase</keyword>
<evidence type="ECO:0000256" key="8">
    <source>
        <dbReference type="SAM" id="MobiDB-lite"/>
    </source>
</evidence>
<dbReference type="InterPro" id="IPR008271">
    <property type="entry name" value="Ser/Thr_kinase_AS"/>
</dbReference>
<dbReference type="PROSITE" id="PS00108">
    <property type="entry name" value="PROTEIN_KINASE_ST"/>
    <property type="match status" value="1"/>
</dbReference>
<dbReference type="PROSITE" id="PS50011">
    <property type="entry name" value="PROTEIN_KINASE_DOM"/>
    <property type="match status" value="1"/>
</dbReference>
<evidence type="ECO:0000313" key="13">
    <source>
        <dbReference type="Proteomes" id="UP000285712"/>
    </source>
</evidence>
<organism evidence="12 13">
    <name type="scientific">Aphanomyces astaci</name>
    <name type="common">Crayfish plague agent</name>
    <dbReference type="NCBI Taxonomy" id="112090"/>
    <lineage>
        <taxon>Eukaryota</taxon>
        <taxon>Sar</taxon>
        <taxon>Stramenopiles</taxon>
        <taxon>Oomycota</taxon>
        <taxon>Saprolegniomycetes</taxon>
        <taxon>Saprolegniales</taxon>
        <taxon>Verrucalvaceae</taxon>
        <taxon>Aphanomyces</taxon>
    </lineage>
</organism>
<dbReference type="InterPro" id="IPR011009">
    <property type="entry name" value="Kinase-like_dom_sf"/>
</dbReference>
<feature type="compositionally biased region" description="Polar residues" evidence="8">
    <location>
        <begin position="389"/>
        <end position="401"/>
    </location>
</feature>
<protein>
    <recommendedName>
        <fullName evidence="14">AGC protein kinase</fullName>
    </recommendedName>
</protein>
<dbReference type="InterPro" id="IPR017441">
    <property type="entry name" value="Protein_kinase_ATP_BS"/>
</dbReference>
<evidence type="ECO:0000256" key="5">
    <source>
        <dbReference type="ARBA" id="ARBA00022777"/>
    </source>
</evidence>
<dbReference type="Gene3D" id="1.10.510.10">
    <property type="entry name" value="Transferase(Phosphotransferase) domain 1"/>
    <property type="match status" value="2"/>
</dbReference>
<evidence type="ECO:0000259" key="11">
    <source>
        <dbReference type="PROSITE" id="PS51285"/>
    </source>
</evidence>
<dbReference type="PROSITE" id="PS00107">
    <property type="entry name" value="PROTEIN_KINASE_ATP"/>
    <property type="match status" value="1"/>
</dbReference>
<evidence type="ECO:0000256" key="6">
    <source>
        <dbReference type="ARBA" id="ARBA00022840"/>
    </source>
</evidence>
<feature type="domain" description="Protein kinase" evidence="9">
    <location>
        <begin position="176"/>
        <end position="548"/>
    </location>
</feature>
<keyword evidence="1" id="KW-0723">Serine/threonine-protein kinase</keyword>
<dbReference type="PROSITE" id="PS50132">
    <property type="entry name" value="RGS"/>
    <property type="match status" value="1"/>
</dbReference>
<dbReference type="InterPro" id="IPR036305">
    <property type="entry name" value="RGS_sf"/>
</dbReference>
<dbReference type="InterPro" id="IPR000719">
    <property type="entry name" value="Prot_kinase_dom"/>
</dbReference>
<dbReference type="SMART" id="SM00315">
    <property type="entry name" value="RGS"/>
    <property type="match status" value="1"/>
</dbReference>
<dbReference type="SUPFAM" id="SSF48097">
    <property type="entry name" value="Regulator of G-protein signaling, RGS"/>
    <property type="match status" value="1"/>
</dbReference>
<dbReference type="Proteomes" id="UP000285712">
    <property type="component" value="Unassembled WGS sequence"/>
</dbReference>
<dbReference type="Pfam" id="PF00615">
    <property type="entry name" value="RGS"/>
    <property type="match status" value="1"/>
</dbReference>
<evidence type="ECO:0000259" key="10">
    <source>
        <dbReference type="PROSITE" id="PS50132"/>
    </source>
</evidence>
<dbReference type="PROSITE" id="PS51285">
    <property type="entry name" value="AGC_KINASE_CTER"/>
    <property type="match status" value="1"/>
</dbReference>
<dbReference type="Gene3D" id="1.10.167.10">
    <property type="entry name" value="Regulator of G-protein Signalling 4, domain 2"/>
    <property type="match status" value="1"/>
</dbReference>
<keyword evidence="6 7" id="KW-0067">ATP-binding</keyword>
<dbReference type="AlphaFoldDB" id="A0A3R6WRN1"/>
<feature type="compositionally biased region" description="Basic and acidic residues" evidence="8">
    <location>
        <begin position="376"/>
        <end position="386"/>
    </location>
</feature>
<dbReference type="InterPro" id="IPR000961">
    <property type="entry name" value="AGC-kinase_C"/>
</dbReference>
<dbReference type="InterPro" id="IPR045270">
    <property type="entry name" value="STKc_AGC"/>
</dbReference>
<dbReference type="SUPFAM" id="SSF56112">
    <property type="entry name" value="Protein kinase-like (PK-like)"/>
    <property type="match status" value="1"/>
</dbReference>
<feature type="domain" description="AGC-kinase C-terminal" evidence="11">
    <location>
        <begin position="549"/>
        <end position="627"/>
    </location>
</feature>
<feature type="binding site" evidence="7">
    <location>
        <position position="205"/>
    </location>
    <ligand>
        <name>ATP</name>
        <dbReference type="ChEBI" id="CHEBI:30616"/>
    </ligand>
</feature>
<evidence type="ECO:0000259" key="9">
    <source>
        <dbReference type="PROSITE" id="PS50011"/>
    </source>
</evidence>
<proteinExistence type="predicted"/>
<dbReference type="InterPro" id="IPR016137">
    <property type="entry name" value="RGS"/>
</dbReference>
<dbReference type="Pfam" id="PF00069">
    <property type="entry name" value="Pkinase"/>
    <property type="match status" value="2"/>
</dbReference>
<dbReference type="EMBL" id="QUTG01002238">
    <property type="protein sequence ID" value="RHY97097.1"/>
    <property type="molecule type" value="Genomic_DNA"/>
</dbReference>
<dbReference type="Gene3D" id="3.30.200.20">
    <property type="entry name" value="Phosphorylase Kinase, domain 1"/>
    <property type="match status" value="2"/>
</dbReference>
<feature type="domain" description="RGS" evidence="10">
    <location>
        <begin position="37"/>
        <end position="157"/>
    </location>
</feature>
<gene>
    <name evidence="12" type="ORF">DYB35_008312</name>
</gene>
<accession>A0A3R6WRN1</accession>
<reference evidence="12 13" key="1">
    <citation type="submission" date="2018-08" db="EMBL/GenBank/DDBJ databases">
        <title>Aphanomyces genome sequencing and annotation.</title>
        <authorList>
            <person name="Minardi D."/>
            <person name="Oidtmann B."/>
            <person name="Van Der Giezen M."/>
            <person name="Studholme D.J."/>
        </authorList>
    </citation>
    <scope>NUCLEOTIDE SEQUENCE [LARGE SCALE GENOMIC DNA]</scope>
    <source>
        <strain evidence="12 13">Sv</strain>
    </source>
</reference>
<evidence type="ECO:0000256" key="7">
    <source>
        <dbReference type="PROSITE-ProRule" id="PRU10141"/>
    </source>
</evidence>
<evidence type="ECO:0000256" key="3">
    <source>
        <dbReference type="ARBA" id="ARBA00022679"/>
    </source>
</evidence>
<dbReference type="PANTHER" id="PTHR24351">
    <property type="entry name" value="RIBOSOMAL PROTEIN S6 KINASE"/>
    <property type="match status" value="1"/>
</dbReference>
<evidence type="ECO:0008006" key="14">
    <source>
        <dbReference type="Google" id="ProtNLM"/>
    </source>
</evidence>
<evidence type="ECO:0000313" key="12">
    <source>
        <dbReference type="EMBL" id="RHY97097.1"/>
    </source>
</evidence>
<dbReference type="InterPro" id="IPR044926">
    <property type="entry name" value="RGS_subdomain_2"/>
</dbReference>
<comment type="caution">
    <text evidence="12">The sequence shown here is derived from an EMBL/GenBank/DDBJ whole genome shotgun (WGS) entry which is preliminary data.</text>
</comment>
<name>A0A3R6WRN1_APHAT</name>
<evidence type="ECO:0000256" key="2">
    <source>
        <dbReference type="ARBA" id="ARBA00022553"/>
    </source>
</evidence>
<dbReference type="GO" id="GO:0005524">
    <property type="term" value="F:ATP binding"/>
    <property type="evidence" value="ECO:0007669"/>
    <property type="project" value="UniProtKB-UniRule"/>
</dbReference>
<evidence type="ECO:0000256" key="1">
    <source>
        <dbReference type="ARBA" id="ARBA00022527"/>
    </source>
</evidence>
<feature type="region of interest" description="Disordered" evidence="8">
    <location>
        <begin position="349"/>
        <end position="415"/>
    </location>
</feature>
<keyword evidence="5" id="KW-0418">Kinase</keyword>
<evidence type="ECO:0000256" key="4">
    <source>
        <dbReference type="ARBA" id="ARBA00022741"/>
    </source>
</evidence>
<dbReference type="GO" id="GO:0004674">
    <property type="term" value="F:protein serine/threonine kinase activity"/>
    <property type="evidence" value="ECO:0007669"/>
    <property type="project" value="UniProtKB-KW"/>
</dbReference>
<dbReference type="CDD" id="cd05123">
    <property type="entry name" value="STKc_AGC"/>
    <property type="match status" value="1"/>
</dbReference>
<dbReference type="VEuPathDB" id="FungiDB:H257_13923"/>
<keyword evidence="2" id="KW-0597">Phosphoprotein</keyword>